<accession>A0A3N5YC49</accession>
<name>A0A3N5YC49_9ALTE</name>
<dbReference type="AlphaFoldDB" id="A0A3N5YC49"/>
<reference evidence="2 3" key="1">
    <citation type="submission" date="2018-11" db="EMBL/GenBank/DDBJ databases">
        <authorList>
            <person name="Ye M.-Q."/>
            <person name="Du Z.-J."/>
        </authorList>
    </citation>
    <scope>NUCLEOTIDE SEQUENCE [LARGE SCALE GENOMIC DNA]</scope>
    <source>
        <strain evidence="2 3">U0105</strain>
    </source>
</reference>
<evidence type="ECO:0000313" key="3">
    <source>
        <dbReference type="Proteomes" id="UP000275281"/>
    </source>
</evidence>
<organism evidence="2 3">
    <name type="scientific">Alteromonas sediminis</name>
    <dbReference type="NCBI Taxonomy" id="2259342"/>
    <lineage>
        <taxon>Bacteria</taxon>
        <taxon>Pseudomonadati</taxon>
        <taxon>Pseudomonadota</taxon>
        <taxon>Gammaproteobacteria</taxon>
        <taxon>Alteromonadales</taxon>
        <taxon>Alteromonadaceae</taxon>
        <taxon>Alteromonas/Salinimonas group</taxon>
        <taxon>Alteromonas</taxon>
    </lineage>
</organism>
<keyword evidence="1" id="KW-0732">Signal</keyword>
<protein>
    <recommendedName>
        <fullName evidence="4">Pullulanase</fullName>
    </recommendedName>
</protein>
<dbReference type="PROSITE" id="PS51257">
    <property type="entry name" value="PROKAR_LIPOPROTEIN"/>
    <property type="match status" value="1"/>
</dbReference>
<gene>
    <name evidence="2" type="ORF">DRW07_11965</name>
</gene>
<proteinExistence type="predicted"/>
<dbReference type="EMBL" id="RPOK01000003">
    <property type="protein sequence ID" value="RPJ66785.1"/>
    <property type="molecule type" value="Genomic_DNA"/>
</dbReference>
<evidence type="ECO:0000256" key="1">
    <source>
        <dbReference type="SAM" id="SignalP"/>
    </source>
</evidence>
<keyword evidence="3" id="KW-1185">Reference proteome</keyword>
<dbReference type="Proteomes" id="UP000275281">
    <property type="component" value="Unassembled WGS sequence"/>
</dbReference>
<evidence type="ECO:0000313" key="2">
    <source>
        <dbReference type="EMBL" id="RPJ66785.1"/>
    </source>
</evidence>
<dbReference type="OrthoDB" id="6196650at2"/>
<feature type="chain" id="PRO_5018089842" description="Pullulanase" evidence="1">
    <location>
        <begin position="20"/>
        <end position="151"/>
    </location>
</feature>
<feature type="signal peptide" evidence="1">
    <location>
        <begin position="1"/>
        <end position="19"/>
    </location>
</feature>
<sequence>MLGIGRALLTVVLVLFVSACTTGPSKQTDRSPYLSNISVPQLYLRGVFNWWGTVAAHQFKPGNVSGVWHADIDLVADGQPYDFKIADAVWTPSQSCGALSQVTEITTKSSTPVHCSSQAMNLRFTPSDNGVYRFTLKESKPNYYTLTVAMR</sequence>
<dbReference type="RefSeq" id="WP_124028141.1">
    <property type="nucleotide sequence ID" value="NZ_JBHRSN010000006.1"/>
</dbReference>
<evidence type="ECO:0008006" key="4">
    <source>
        <dbReference type="Google" id="ProtNLM"/>
    </source>
</evidence>
<comment type="caution">
    <text evidence="2">The sequence shown here is derived from an EMBL/GenBank/DDBJ whole genome shotgun (WGS) entry which is preliminary data.</text>
</comment>